<sequence length="259" mass="27726">MRVTVLDDVLIPVKHLLNDATVAQVPVDQVTYWHVELDSHDILLAEGLPAESFLDTGVRAGFENGPAHMVLHPDFSPLSLDDFCLPLVQDGPIVDAVRTRLIARAMALGWRLTSEDDLHVLADGVAIRPERDGALARFRLPAGARDVRLVSRSFVPERVRVGAGDGRRLGVPVRGVAVIDGHGVTRALPIDSGLLEAGFSFVQDGEWRWTTGDAILPAVLWAGCTGSVTLTVETAPDRGTLHAWLAPPAQAEIAAALAA</sequence>
<comment type="caution">
    <text evidence="2">The sequence shown here is derived from an EMBL/GenBank/DDBJ whole genome shotgun (WGS) entry which is preliminary data.</text>
</comment>
<feature type="domain" description="Hedgehog/Intein (Hint)" evidence="1">
    <location>
        <begin position="7"/>
        <end position="56"/>
    </location>
</feature>
<dbReference type="AlphaFoldDB" id="A0A4Z0NJ84"/>
<evidence type="ECO:0000313" key="2">
    <source>
        <dbReference type="EMBL" id="TGD96202.1"/>
    </source>
</evidence>
<dbReference type="Pfam" id="PF13403">
    <property type="entry name" value="Hint_2"/>
    <property type="match status" value="1"/>
</dbReference>
<evidence type="ECO:0000259" key="1">
    <source>
        <dbReference type="Pfam" id="PF13403"/>
    </source>
</evidence>
<name>A0A4Z0NJ84_9HYPH</name>
<dbReference type="EMBL" id="SRLB01000021">
    <property type="protein sequence ID" value="TGD96202.1"/>
    <property type="molecule type" value="Genomic_DNA"/>
</dbReference>
<organism evidence="2 3">
    <name type="scientific">Methylobacterium nonmethylotrophicum</name>
    <dbReference type="NCBI Taxonomy" id="1141884"/>
    <lineage>
        <taxon>Bacteria</taxon>
        <taxon>Pseudomonadati</taxon>
        <taxon>Pseudomonadota</taxon>
        <taxon>Alphaproteobacteria</taxon>
        <taxon>Hyphomicrobiales</taxon>
        <taxon>Methylobacteriaceae</taxon>
        <taxon>Methylobacterium</taxon>
    </lineage>
</organism>
<proteinExistence type="predicted"/>
<dbReference type="InterPro" id="IPR028992">
    <property type="entry name" value="Hedgehog/Intein_dom"/>
</dbReference>
<dbReference type="OrthoDB" id="7314239at2"/>
<evidence type="ECO:0000313" key="3">
    <source>
        <dbReference type="Proteomes" id="UP000297535"/>
    </source>
</evidence>
<dbReference type="Proteomes" id="UP000297535">
    <property type="component" value="Unassembled WGS sequence"/>
</dbReference>
<reference evidence="2 3" key="1">
    <citation type="submission" date="2019-04" db="EMBL/GenBank/DDBJ databases">
        <authorList>
            <person name="Feng G."/>
            <person name="Zhu H."/>
        </authorList>
    </citation>
    <scope>NUCLEOTIDE SEQUENCE [LARGE SCALE GENOMIC DNA]</scope>
    <source>
        <strain evidence="2 3">6HR-1</strain>
    </source>
</reference>
<keyword evidence="3" id="KW-1185">Reference proteome</keyword>
<accession>A0A4Z0NJ84</accession>
<gene>
    <name evidence="2" type="ORF">EU555_24940</name>
</gene>
<protein>
    <recommendedName>
        <fullName evidence="1">Hedgehog/Intein (Hint) domain-containing protein</fullName>
    </recommendedName>
</protein>